<keyword evidence="4" id="KW-0328">Glycosyltransferase</keyword>
<dbReference type="PANTHER" id="PTHR43340">
    <property type="entry name" value="HYPOXANTHINE-GUANINE PHOSPHORIBOSYLTRANSFERASE"/>
    <property type="match status" value="1"/>
</dbReference>
<dbReference type="Gene3D" id="3.40.50.2020">
    <property type="match status" value="1"/>
</dbReference>
<dbReference type="OrthoDB" id="9802824at2"/>
<dbReference type="STRING" id="1524254.PHACT_12900"/>
<proteinExistence type="predicted"/>
<dbReference type="GO" id="GO:0032264">
    <property type="term" value="P:IMP salvage"/>
    <property type="evidence" value="ECO:0007669"/>
    <property type="project" value="TreeGrafter"/>
</dbReference>
<keyword evidence="4" id="KW-0808">Transferase</keyword>
<dbReference type="GO" id="GO:0032263">
    <property type="term" value="P:GMP salvage"/>
    <property type="evidence" value="ECO:0007669"/>
    <property type="project" value="TreeGrafter"/>
</dbReference>
<comment type="caution">
    <text evidence="4">The sequence shown here is derived from an EMBL/GenBank/DDBJ whole genome shotgun (WGS) entry which is preliminary data.</text>
</comment>
<evidence type="ECO:0000313" key="5">
    <source>
        <dbReference type="Proteomes" id="UP000175669"/>
    </source>
</evidence>
<accession>A0A1E8CG91</accession>
<protein>
    <submittedName>
        <fullName evidence="4">Hypoxanthine-guanine phosphoribosyltransferase</fullName>
    </submittedName>
</protein>
<dbReference type="SUPFAM" id="SSF53271">
    <property type="entry name" value="PRTase-like"/>
    <property type="match status" value="1"/>
</dbReference>
<name>A0A1E8CG91_9GAMM</name>
<comment type="catalytic activity">
    <reaction evidence="2">
        <text>IMP + diphosphate = hypoxanthine + 5-phospho-alpha-D-ribose 1-diphosphate</text>
        <dbReference type="Rhea" id="RHEA:17973"/>
        <dbReference type="ChEBI" id="CHEBI:17368"/>
        <dbReference type="ChEBI" id="CHEBI:33019"/>
        <dbReference type="ChEBI" id="CHEBI:58017"/>
        <dbReference type="ChEBI" id="CHEBI:58053"/>
        <dbReference type="EC" id="2.4.2.8"/>
    </reaction>
    <physiologicalReaction direction="right-to-left" evidence="2">
        <dbReference type="Rhea" id="RHEA:17975"/>
    </physiologicalReaction>
</comment>
<dbReference type="NCBIfam" id="NF006605">
    <property type="entry name" value="PRK09162.1"/>
    <property type="match status" value="1"/>
</dbReference>
<evidence type="ECO:0000256" key="2">
    <source>
        <dbReference type="ARBA" id="ARBA00049402"/>
    </source>
</evidence>
<feature type="domain" description="Phosphoribosyltransferase" evidence="3">
    <location>
        <begin position="23"/>
        <end position="147"/>
    </location>
</feature>
<organism evidence="4 5">
    <name type="scientific">Pseudohongiella acticola</name>
    <dbReference type="NCBI Taxonomy" id="1524254"/>
    <lineage>
        <taxon>Bacteria</taxon>
        <taxon>Pseudomonadati</taxon>
        <taxon>Pseudomonadota</taxon>
        <taxon>Gammaproteobacteria</taxon>
        <taxon>Pseudomonadales</taxon>
        <taxon>Pseudohongiellaceae</taxon>
        <taxon>Pseudohongiella</taxon>
    </lineage>
</organism>
<dbReference type="GO" id="GO:0004422">
    <property type="term" value="F:hypoxanthine phosphoribosyltransferase activity"/>
    <property type="evidence" value="ECO:0007669"/>
    <property type="project" value="TreeGrafter"/>
</dbReference>
<keyword evidence="5" id="KW-1185">Reference proteome</keyword>
<dbReference type="AlphaFoldDB" id="A0A1E8CG91"/>
<dbReference type="GO" id="GO:0006178">
    <property type="term" value="P:guanine salvage"/>
    <property type="evidence" value="ECO:0007669"/>
    <property type="project" value="TreeGrafter"/>
</dbReference>
<dbReference type="InterPro" id="IPR050408">
    <property type="entry name" value="HGPRT"/>
</dbReference>
<comment type="catalytic activity">
    <reaction evidence="1">
        <text>GMP + diphosphate = guanine + 5-phospho-alpha-D-ribose 1-diphosphate</text>
        <dbReference type="Rhea" id="RHEA:25424"/>
        <dbReference type="ChEBI" id="CHEBI:16235"/>
        <dbReference type="ChEBI" id="CHEBI:33019"/>
        <dbReference type="ChEBI" id="CHEBI:58017"/>
        <dbReference type="ChEBI" id="CHEBI:58115"/>
        <dbReference type="EC" id="2.4.2.8"/>
    </reaction>
    <physiologicalReaction direction="right-to-left" evidence="1">
        <dbReference type="Rhea" id="RHEA:25426"/>
    </physiologicalReaction>
</comment>
<evidence type="ECO:0000259" key="3">
    <source>
        <dbReference type="Pfam" id="PF00156"/>
    </source>
</evidence>
<dbReference type="GO" id="GO:0005829">
    <property type="term" value="C:cytosol"/>
    <property type="evidence" value="ECO:0007669"/>
    <property type="project" value="TreeGrafter"/>
</dbReference>
<reference evidence="5" key="1">
    <citation type="submission" date="2016-07" db="EMBL/GenBank/DDBJ databases">
        <authorList>
            <person name="Florea S."/>
            <person name="Webb J.S."/>
            <person name="Jaromczyk J."/>
            <person name="Schardl C.L."/>
        </authorList>
    </citation>
    <scope>NUCLEOTIDE SEQUENCE [LARGE SCALE GENOMIC DNA]</scope>
    <source>
        <strain evidence="5">KCTC 42131</strain>
    </source>
</reference>
<dbReference type="InterPro" id="IPR000836">
    <property type="entry name" value="PRTase_dom"/>
</dbReference>
<sequence length="187" mass="20857">MSGEDVNKQHLQQVMDEAQCLYTGRDIDQALDALASQISEVMADQNPLVLCVMNGGIVLTGQLVPKLNFLLQLDYIHATRYREQLQGSDLQWRVTPATEVKGRVVLVLDDIFDEGETLAGIKSWCEGKGASAVYTAVLVDKQHDRKTATLKKADFTALTAEDKYLFGYGMDYKGYWRNAPGIYAVNF</sequence>
<dbReference type="PANTHER" id="PTHR43340:SF1">
    <property type="entry name" value="HYPOXANTHINE PHOSPHORIBOSYLTRANSFERASE"/>
    <property type="match status" value="1"/>
</dbReference>
<gene>
    <name evidence="4" type="ORF">PHACT_12900</name>
</gene>
<dbReference type="CDD" id="cd06223">
    <property type="entry name" value="PRTases_typeI"/>
    <property type="match status" value="1"/>
</dbReference>
<evidence type="ECO:0000313" key="4">
    <source>
        <dbReference type="EMBL" id="OFE11443.1"/>
    </source>
</evidence>
<evidence type="ECO:0000256" key="1">
    <source>
        <dbReference type="ARBA" id="ARBA00048811"/>
    </source>
</evidence>
<dbReference type="Proteomes" id="UP000175669">
    <property type="component" value="Unassembled WGS sequence"/>
</dbReference>
<dbReference type="GO" id="GO:0046100">
    <property type="term" value="P:hypoxanthine metabolic process"/>
    <property type="evidence" value="ECO:0007669"/>
    <property type="project" value="TreeGrafter"/>
</dbReference>
<dbReference type="InterPro" id="IPR029057">
    <property type="entry name" value="PRTase-like"/>
</dbReference>
<dbReference type="EMBL" id="MASR01000002">
    <property type="protein sequence ID" value="OFE11443.1"/>
    <property type="molecule type" value="Genomic_DNA"/>
</dbReference>
<dbReference type="GO" id="GO:0000287">
    <property type="term" value="F:magnesium ion binding"/>
    <property type="evidence" value="ECO:0007669"/>
    <property type="project" value="TreeGrafter"/>
</dbReference>
<dbReference type="Pfam" id="PF00156">
    <property type="entry name" value="Pribosyltran"/>
    <property type="match status" value="1"/>
</dbReference>